<sequence>MELCSSGGQWTEELLQIGCSMIFDALADHHITCDVEFSDLVWSLKKIVEEAVLHVFQLDQCYGYKVSLGNRQW</sequence>
<keyword evidence="2" id="KW-1185">Reference proteome</keyword>
<proteinExistence type="predicted"/>
<dbReference type="AlphaFoldDB" id="A0A9J5XFM3"/>
<comment type="caution">
    <text evidence="1">The sequence shown here is derived from an EMBL/GenBank/DDBJ whole genome shotgun (WGS) entry which is preliminary data.</text>
</comment>
<accession>A0A9J5XFM3</accession>
<organism evidence="1 2">
    <name type="scientific">Solanum commersonii</name>
    <name type="common">Commerson's wild potato</name>
    <name type="synonym">Commerson's nightshade</name>
    <dbReference type="NCBI Taxonomy" id="4109"/>
    <lineage>
        <taxon>Eukaryota</taxon>
        <taxon>Viridiplantae</taxon>
        <taxon>Streptophyta</taxon>
        <taxon>Embryophyta</taxon>
        <taxon>Tracheophyta</taxon>
        <taxon>Spermatophyta</taxon>
        <taxon>Magnoliopsida</taxon>
        <taxon>eudicotyledons</taxon>
        <taxon>Gunneridae</taxon>
        <taxon>Pentapetalae</taxon>
        <taxon>asterids</taxon>
        <taxon>lamiids</taxon>
        <taxon>Solanales</taxon>
        <taxon>Solanaceae</taxon>
        <taxon>Solanoideae</taxon>
        <taxon>Solaneae</taxon>
        <taxon>Solanum</taxon>
    </lineage>
</organism>
<evidence type="ECO:0000313" key="1">
    <source>
        <dbReference type="EMBL" id="KAG5587171.1"/>
    </source>
</evidence>
<evidence type="ECO:0000313" key="2">
    <source>
        <dbReference type="Proteomes" id="UP000824120"/>
    </source>
</evidence>
<dbReference type="Proteomes" id="UP000824120">
    <property type="component" value="Chromosome 9"/>
</dbReference>
<dbReference type="EMBL" id="JACXVP010000009">
    <property type="protein sequence ID" value="KAG5587171.1"/>
    <property type="molecule type" value="Genomic_DNA"/>
</dbReference>
<reference evidence="1 2" key="1">
    <citation type="submission" date="2020-09" db="EMBL/GenBank/DDBJ databases">
        <title>De no assembly of potato wild relative species, Solanum commersonii.</title>
        <authorList>
            <person name="Cho K."/>
        </authorList>
    </citation>
    <scope>NUCLEOTIDE SEQUENCE [LARGE SCALE GENOMIC DNA]</scope>
    <source>
        <strain evidence="1">LZ3.2</strain>
        <tissue evidence="1">Leaf</tissue>
    </source>
</reference>
<name>A0A9J5XFM3_SOLCO</name>
<gene>
    <name evidence="1" type="ORF">H5410_047605</name>
</gene>
<protein>
    <submittedName>
        <fullName evidence="1">Uncharacterized protein</fullName>
    </submittedName>
</protein>